<dbReference type="InterPro" id="IPR039418">
    <property type="entry name" value="LexA-like"/>
</dbReference>
<dbReference type="PATRIC" id="fig|1347342.6.peg.2918"/>
<dbReference type="Proteomes" id="UP000016160">
    <property type="component" value="Chromosome"/>
</dbReference>
<dbReference type="PROSITE" id="PS00501">
    <property type="entry name" value="SPASE_I_1"/>
    <property type="match status" value="1"/>
</dbReference>
<keyword evidence="1" id="KW-0645">Protease</keyword>
<evidence type="ECO:0000259" key="6">
    <source>
        <dbReference type="Pfam" id="PF00717"/>
    </source>
</evidence>
<evidence type="ECO:0000256" key="5">
    <source>
        <dbReference type="ARBA" id="ARBA00023163"/>
    </source>
</evidence>
<dbReference type="InterPro" id="IPR019756">
    <property type="entry name" value="Pept_S26A_signal_pept_1_Ser-AS"/>
</dbReference>
<protein>
    <submittedName>
        <fullName evidence="7">Peptidase, S24/S26A/S26B/S26C family</fullName>
    </submittedName>
</protein>
<dbReference type="GO" id="GO:0003677">
    <property type="term" value="F:DNA binding"/>
    <property type="evidence" value="ECO:0007669"/>
    <property type="project" value="UniProtKB-KW"/>
</dbReference>
<dbReference type="GO" id="GO:0006508">
    <property type="term" value="P:proteolysis"/>
    <property type="evidence" value="ECO:0007669"/>
    <property type="project" value="UniProtKB-KW"/>
</dbReference>
<dbReference type="STRING" id="1347342.BN863_29000"/>
<evidence type="ECO:0000313" key="7">
    <source>
        <dbReference type="EMBL" id="CDF80612.1"/>
    </source>
</evidence>
<dbReference type="GO" id="GO:0004252">
    <property type="term" value="F:serine-type endopeptidase activity"/>
    <property type="evidence" value="ECO:0007669"/>
    <property type="project" value="InterPro"/>
</dbReference>
<keyword evidence="8" id="KW-1185">Reference proteome</keyword>
<dbReference type="GO" id="GO:0016020">
    <property type="term" value="C:membrane"/>
    <property type="evidence" value="ECO:0007669"/>
    <property type="project" value="InterPro"/>
</dbReference>
<evidence type="ECO:0000256" key="3">
    <source>
        <dbReference type="ARBA" id="ARBA00023015"/>
    </source>
</evidence>
<sequence>MQLASTKGIKNAQKLSEYLEYKSPEKLYRLERNSDAKPSFAILQDLSKKFENADLNYLITGEISHVPIVSKKMEVNEDNQLPKLVTVDTQGNENIVMVPVSAQAGYINGYGDQDFISTLPTYRLPKLNNGTFRMFEVKGHSMFPTLHSGCIVVGEWEEDWSNIKDNQIYILVTDEGVVVKRVLNRIEKYGNLYLKSDNRLEYPSYPIKTEEIKEVWKVSLAMVFNLLDPATLVDRVNDLEAELAMIKERLS</sequence>
<keyword evidence="4" id="KW-0238">DNA-binding</keyword>
<reference evidence="7 8" key="1">
    <citation type="journal article" date="2013" name="Appl. Environ. Microbiol.">
        <title>The genome of the alga-associated marine flavobacterium Formosa agariphila KMM 3901T reveals a broad potential for degradation of algal polysaccharides.</title>
        <authorList>
            <person name="Mann A.J."/>
            <person name="Hahnke R.L."/>
            <person name="Huang S."/>
            <person name="Werner J."/>
            <person name="Xing P."/>
            <person name="Barbeyron T."/>
            <person name="Huettel B."/>
            <person name="Stueber K."/>
            <person name="Reinhardt R."/>
            <person name="Harder J."/>
            <person name="Gloeckner F.O."/>
            <person name="Amann R.I."/>
            <person name="Teeling H."/>
        </authorList>
    </citation>
    <scope>NUCLEOTIDE SEQUENCE [LARGE SCALE GENOMIC DNA]</scope>
    <source>
        <strain evidence="8">DSM 15362 / KCTC 12365 / LMG 23005 / KMM 3901</strain>
    </source>
</reference>
<evidence type="ECO:0000256" key="4">
    <source>
        <dbReference type="ARBA" id="ARBA00023125"/>
    </source>
</evidence>
<dbReference type="AlphaFoldDB" id="T2KP25"/>
<dbReference type="PANTHER" id="PTHR40661:SF3">
    <property type="entry name" value="FELS-1 PROPHAGE TRANSCRIPTIONAL REGULATOR"/>
    <property type="match status" value="1"/>
</dbReference>
<dbReference type="InterPro" id="IPR036286">
    <property type="entry name" value="LexA/Signal_pep-like_sf"/>
</dbReference>
<keyword evidence="5" id="KW-0804">Transcription</keyword>
<keyword evidence="3" id="KW-0805">Transcription regulation</keyword>
<name>T2KP25_FORAG</name>
<dbReference type="InterPro" id="IPR015927">
    <property type="entry name" value="Peptidase_S24_S26A/B/C"/>
</dbReference>
<dbReference type="Pfam" id="PF00717">
    <property type="entry name" value="Peptidase_S24"/>
    <property type="match status" value="1"/>
</dbReference>
<dbReference type="CDD" id="cd06529">
    <property type="entry name" value="S24_LexA-like"/>
    <property type="match status" value="1"/>
</dbReference>
<proteinExistence type="predicted"/>
<feature type="domain" description="Peptidase S24/S26A/S26B/S26C" evidence="6">
    <location>
        <begin position="127"/>
        <end position="211"/>
    </location>
</feature>
<evidence type="ECO:0000313" key="8">
    <source>
        <dbReference type="Proteomes" id="UP000016160"/>
    </source>
</evidence>
<evidence type="ECO:0000256" key="1">
    <source>
        <dbReference type="ARBA" id="ARBA00022670"/>
    </source>
</evidence>
<gene>
    <name evidence="7" type="ORF">BN863_29000</name>
</gene>
<dbReference type="EMBL" id="HG315671">
    <property type="protein sequence ID" value="CDF80612.1"/>
    <property type="molecule type" value="Genomic_DNA"/>
</dbReference>
<accession>T2KP25</accession>
<dbReference type="SUPFAM" id="SSF51306">
    <property type="entry name" value="LexA/Signal peptidase"/>
    <property type="match status" value="1"/>
</dbReference>
<dbReference type="eggNOG" id="COG2932">
    <property type="taxonomic scope" value="Bacteria"/>
</dbReference>
<dbReference type="PANTHER" id="PTHR40661">
    <property type="match status" value="1"/>
</dbReference>
<organism evidence="7 8">
    <name type="scientific">Formosa agariphila (strain DSM 15362 / KCTC 12365 / LMG 23005 / KMM 3901 / M-2Alg 35-1)</name>
    <dbReference type="NCBI Taxonomy" id="1347342"/>
    <lineage>
        <taxon>Bacteria</taxon>
        <taxon>Pseudomonadati</taxon>
        <taxon>Bacteroidota</taxon>
        <taxon>Flavobacteriia</taxon>
        <taxon>Flavobacteriales</taxon>
        <taxon>Flavobacteriaceae</taxon>
        <taxon>Formosa</taxon>
    </lineage>
</organism>
<dbReference type="HOGENOM" id="CLU_074799_0_0_10"/>
<evidence type="ECO:0000256" key="2">
    <source>
        <dbReference type="ARBA" id="ARBA00022801"/>
    </source>
</evidence>
<keyword evidence="2" id="KW-0378">Hydrolase</keyword>
<dbReference type="Gene3D" id="2.10.109.10">
    <property type="entry name" value="Umud Fragment, subunit A"/>
    <property type="match status" value="1"/>
</dbReference>